<dbReference type="Pfam" id="PF25846">
    <property type="entry name" value="YmzB"/>
    <property type="match status" value="1"/>
</dbReference>
<gene>
    <name evidence="1" type="ORF">SAMN05216244_1364</name>
</gene>
<dbReference type="RefSeq" id="WP_074598032.1">
    <property type="nucleotide sequence ID" value="NZ_FNHF01000001.1"/>
</dbReference>
<dbReference type="Proteomes" id="UP000182347">
    <property type="component" value="Unassembled WGS sequence"/>
</dbReference>
<dbReference type="OrthoDB" id="2705224at2"/>
<evidence type="ECO:0000313" key="1">
    <source>
        <dbReference type="EMBL" id="SDL96121.1"/>
    </source>
</evidence>
<name>A0A1G9PCA5_9BACI</name>
<dbReference type="EMBL" id="FNHF01000001">
    <property type="protein sequence ID" value="SDL96121.1"/>
    <property type="molecule type" value="Genomic_DNA"/>
</dbReference>
<accession>A0A1G9PCA5</accession>
<dbReference type="InterPro" id="IPR058926">
    <property type="entry name" value="YmzB-like"/>
</dbReference>
<dbReference type="AlphaFoldDB" id="A0A1G9PCA5"/>
<protein>
    <submittedName>
        <fullName evidence="1">Uncharacterized protein</fullName>
    </submittedName>
</protein>
<evidence type="ECO:0000313" key="2">
    <source>
        <dbReference type="Proteomes" id="UP000182347"/>
    </source>
</evidence>
<keyword evidence="2" id="KW-1185">Reference proteome</keyword>
<reference evidence="2" key="1">
    <citation type="submission" date="2016-10" db="EMBL/GenBank/DDBJ databases">
        <authorList>
            <person name="Varghese N."/>
            <person name="Submissions S."/>
        </authorList>
    </citation>
    <scope>NUCLEOTIDE SEQUENCE [LARGE SCALE GENOMIC DNA]</scope>
    <source>
        <strain evidence="2">CGMCC 1.6199</strain>
    </source>
</reference>
<proteinExistence type="predicted"/>
<organism evidence="1 2">
    <name type="scientific">Sediminibacillus halophilus</name>
    <dbReference type="NCBI Taxonomy" id="482461"/>
    <lineage>
        <taxon>Bacteria</taxon>
        <taxon>Bacillati</taxon>
        <taxon>Bacillota</taxon>
        <taxon>Bacilli</taxon>
        <taxon>Bacillales</taxon>
        <taxon>Bacillaceae</taxon>
        <taxon>Sediminibacillus</taxon>
    </lineage>
</organism>
<sequence>MAQHFLSIEEFNQLLQQWNGNAIKVTKQEIGDYDETVLRLNTVSYDTDTRRIDDYQAKHKLLLNGGGTMLTAAANAQPLPNQVYEIPIEDSTLFQYDDDRFSLTTDRGSYTIELVTE</sequence>